<dbReference type="InterPro" id="IPR002786">
    <property type="entry name" value="Non_canon_purine_NTPase"/>
</dbReference>
<dbReference type="AlphaFoldDB" id="A0A6H1UFI1"/>
<dbReference type="FunFam" id="3.90.950.10:FF:000002">
    <property type="entry name" value="Inosine/xanthosine triphosphatase"/>
    <property type="match status" value="1"/>
</dbReference>
<keyword evidence="6" id="KW-0460">Magnesium</keyword>
<evidence type="ECO:0000313" key="15">
    <source>
        <dbReference type="Proteomes" id="UP000501602"/>
    </source>
</evidence>
<evidence type="ECO:0000256" key="9">
    <source>
        <dbReference type="ARBA" id="ARBA00038901"/>
    </source>
</evidence>
<comment type="cofactor">
    <cofactor evidence="1">
        <name>Mn(2+)</name>
        <dbReference type="ChEBI" id="CHEBI:29035"/>
    </cofactor>
</comment>
<evidence type="ECO:0000256" key="3">
    <source>
        <dbReference type="ARBA" id="ARBA00022723"/>
    </source>
</evidence>
<protein>
    <recommendedName>
        <fullName evidence="9">inosine/xanthosine triphosphatase</fullName>
        <ecNumber evidence="9">3.6.1.73</ecNumber>
    </recommendedName>
</protein>
<evidence type="ECO:0000256" key="10">
    <source>
        <dbReference type="ARBA" id="ARBA00048174"/>
    </source>
</evidence>
<evidence type="ECO:0000256" key="4">
    <source>
        <dbReference type="ARBA" id="ARBA00022741"/>
    </source>
</evidence>
<dbReference type="EMBL" id="CP051180">
    <property type="protein sequence ID" value="QIZ77804.1"/>
    <property type="molecule type" value="Genomic_DNA"/>
</dbReference>
<dbReference type="Gene3D" id="3.90.950.10">
    <property type="match status" value="1"/>
</dbReference>
<evidence type="ECO:0000256" key="11">
    <source>
        <dbReference type="ARBA" id="ARBA00048781"/>
    </source>
</evidence>
<dbReference type="GO" id="GO:0046872">
    <property type="term" value="F:metal ion binding"/>
    <property type="evidence" value="ECO:0007669"/>
    <property type="project" value="UniProtKB-KW"/>
</dbReference>
<evidence type="ECO:0000256" key="12">
    <source>
        <dbReference type="ARBA" id="ARBA00060855"/>
    </source>
</evidence>
<comment type="similarity">
    <text evidence="12">Belongs to the YjjX NTPase family.</text>
</comment>
<name>A0A6H1UFI1_9GAMM</name>
<dbReference type="PANTHER" id="PTHR34699:SF2">
    <property type="entry name" value="NON-CANONICAL PURINE NTP PHOSPHATASE_PRRC1 DOMAIN-CONTAINING PROTEIN"/>
    <property type="match status" value="1"/>
</dbReference>
<evidence type="ECO:0000313" key="14">
    <source>
        <dbReference type="EMBL" id="QIZ77804.1"/>
    </source>
</evidence>
<keyword evidence="15" id="KW-1185">Reference proteome</keyword>
<dbReference type="KEGG" id="fes:HER31_13400"/>
<dbReference type="Pfam" id="PF01931">
    <property type="entry name" value="NTPase_I-T"/>
    <property type="match status" value="1"/>
</dbReference>
<evidence type="ECO:0000259" key="13">
    <source>
        <dbReference type="Pfam" id="PF01931"/>
    </source>
</evidence>
<dbReference type="GO" id="GO:0000166">
    <property type="term" value="F:nucleotide binding"/>
    <property type="evidence" value="ECO:0007669"/>
    <property type="project" value="UniProtKB-KW"/>
</dbReference>
<accession>A0A6H1UFI1</accession>
<organism evidence="14 15">
    <name type="scientific">Ferrimonas lipolytica</name>
    <dbReference type="NCBI Taxonomy" id="2724191"/>
    <lineage>
        <taxon>Bacteria</taxon>
        <taxon>Pseudomonadati</taxon>
        <taxon>Pseudomonadota</taxon>
        <taxon>Gammaproteobacteria</taxon>
        <taxon>Alteromonadales</taxon>
        <taxon>Ferrimonadaceae</taxon>
        <taxon>Ferrimonas</taxon>
    </lineage>
</organism>
<feature type="domain" description="Non-canonical purine NTP phosphatase/PRRC1" evidence="13">
    <location>
        <begin position="9"/>
        <end position="172"/>
    </location>
</feature>
<dbReference type="NCBIfam" id="TIGR00258">
    <property type="entry name" value="inosine/xanthosine triphosphatase"/>
    <property type="match status" value="1"/>
</dbReference>
<keyword evidence="4" id="KW-0547">Nucleotide-binding</keyword>
<evidence type="ECO:0000256" key="7">
    <source>
        <dbReference type="ARBA" id="ARBA00023080"/>
    </source>
</evidence>
<dbReference type="GO" id="GO:0009117">
    <property type="term" value="P:nucleotide metabolic process"/>
    <property type="evidence" value="ECO:0007669"/>
    <property type="project" value="UniProtKB-KW"/>
</dbReference>
<dbReference type="InterPro" id="IPR026533">
    <property type="entry name" value="NTPase/PRRC1"/>
</dbReference>
<dbReference type="EC" id="3.6.1.73" evidence="9"/>
<comment type="cofactor">
    <cofactor evidence="2">
        <name>Mg(2+)</name>
        <dbReference type="ChEBI" id="CHEBI:18420"/>
    </cofactor>
</comment>
<keyword evidence="8" id="KW-0464">Manganese</keyword>
<dbReference type="InterPro" id="IPR029001">
    <property type="entry name" value="ITPase-like_fam"/>
</dbReference>
<keyword evidence="5 14" id="KW-0378">Hydrolase</keyword>
<dbReference type="InterPro" id="IPR050299">
    <property type="entry name" value="YjjX_NTPase"/>
</dbReference>
<dbReference type="RefSeq" id="WP_168661144.1">
    <property type="nucleotide sequence ID" value="NZ_CP051180.1"/>
</dbReference>
<keyword evidence="3" id="KW-0479">Metal-binding</keyword>
<keyword evidence="7" id="KW-0546">Nucleotide metabolism</keyword>
<proteinExistence type="inferred from homology"/>
<comment type="catalytic activity">
    <reaction evidence="11">
        <text>XTP + H2O = XDP + phosphate + H(+)</text>
        <dbReference type="Rhea" id="RHEA:28406"/>
        <dbReference type="ChEBI" id="CHEBI:15377"/>
        <dbReference type="ChEBI" id="CHEBI:15378"/>
        <dbReference type="ChEBI" id="CHEBI:43474"/>
        <dbReference type="ChEBI" id="CHEBI:59884"/>
        <dbReference type="ChEBI" id="CHEBI:61314"/>
        <dbReference type="EC" id="3.6.1.73"/>
    </reaction>
</comment>
<comment type="catalytic activity">
    <reaction evidence="10">
        <text>ITP + H2O = IDP + phosphate + H(+)</text>
        <dbReference type="Rhea" id="RHEA:28330"/>
        <dbReference type="ChEBI" id="CHEBI:15377"/>
        <dbReference type="ChEBI" id="CHEBI:15378"/>
        <dbReference type="ChEBI" id="CHEBI:43474"/>
        <dbReference type="ChEBI" id="CHEBI:58280"/>
        <dbReference type="ChEBI" id="CHEBI:61402"/>
        <dbReference type="EC" id="3.6.1.73"/>
    </reaction>
</comment>
<evidence type="ECO:0000256" key="6">
    <source>
        <dbReference type="ARBA" id="ARBA00022842"/>
    </source>
</evidence>
<dbReference type="SUPFAM" id="SSF52972">
    <property type="entry name" value="ITPase-like"/>
    <property type="match status" value="1"/>
</dbReference>
<evidence type="ECO:0000256" key="1">
    <source>
        <dbReference type="ARBA" id="ARBA00001936"/>
    </source>
</evidence>
<evidence type="ECO:0000256" key="8">
    <source>
        <dbReference type="ARBA" id="ARBA00023211"/>
    </source>
</evidence>
<reference evidence="14 15" key="1">
    <citation type="submission" date="2020-04" db="EMBL/GenBank/DDBJ databases">
        <title>Ferrimonas sp. S7 isolated from sea water.</title>
        <authorList>
            <person name="Bae S.S."/>
            <person name="Baek K."/>
        </authorList>
    </citation>
    <scope>NUCLEOTIDE SEQUENCE [LARGE SCALE GENOMIC DNA]</scope>
    <source>
        <strain evidence="14 15">S7</strain>
    </source>
</reference>
<dbReference type="PANTHER" id="PTHR34699">
    <property type="match status" value="1"/>
</dbReference>
<dbReference type="GO" id="GO:0006772">
    <property type="term" value="P:thiamine metabolic process"/>
    <property type="evidence" value="ECO:0007669"/>
    <property type="project" value="TreeGrafter"/>
</dbReference>
<dbReference type="NCBIfam" id="NF003459">
    <property type="entry name" value="PRK05074.1"/>
    <property type="match status" value="1"/>
</dbReference>
<evidence type="ECO:0000256" key="5">
    <source>
        <dbReference type="ARBA" id="ARBA00022801"/>
    </source>
</evidence>
<gene>
    <name evidence="14" type="primary">yjjX</name>
    <name evidence="14" type="ORF">HER31_13400</name>
</gene>
<dbReference type="Proteomes" id="UP000501602">
    <property type="component" value="Chromosome"/>
</dbReference>
<dbReference type="GO" id="GO:0103023">
    <property type="term" value="F:ITPase activity"/>
    <property type="evidence" value="ECO:0007669"/>
    <property type="project" value="UniProtKB-EC"/>
</dbReference>
<evidence type="ECO:0000256" key="2">
    <source>
        <dbReference type="ARBA" id="ARBA00001946"/>
    </source>
</evidence>
<sequence>MSEKRAVVASKNPVKVQAAQQALSQAFPATTWLVEGFAVPSGVAEQPLTETETRLGAENRLNALRLAQPDADFYAAFEGGYDRFNGSPFTFAYVAISNGERVQFGRSATLPLPEQVAIQLEQGGELGPLMDILFNDHNIKQKGGAIGLFTNGKVDRCSTYRDTMTLLLAPFLHPNLF</sequence>